<feature type="non-terminal residue" evidence="2">
    <location>
        <position position="327"/>
    </location>
</feature>
<proteinExistence type="predicted"/>
<organism evidence="2 3">
    <name type="scientific">Escallonia herrerae</name>
    <dbReference type="NCBI Taxonomy" id="1293975"/>
    <lineage>
        <taxon>Eukaryota</taxon>
        <taxon>Viridiplantae</taxon>
        <taxon>Streptophyta</taxon>
        <taxon>Embryophyta</taxon>
        <taxon>Tracheophyta</taxon>
        <taxon>Spermatophyta</taxon>
        <taxon>Magnoliopsida</taxon>
        <taxon>eudicotyledons</taxon>
        <taxon>Gunneridae</taxon>
        <taxon>Pentapetalae</taxon>
        <taxon>asterids</taxon>
        <taxon>campanulids</taxon>
        <taxon>Escalloniales</taxon>
        <taxon>Escalloniaceae</taxon>
        <taxon>Escallonia</taxon>
    </lineage>
</organism>
<evidence type="ECO:0000256" key="1">
    <source>
        <dbReference type="SAM" id="Coils"/>
    </source>
</evidence>
<dbReference type="AlphaFoldDB" id="A0AA88X9F4"/>
<dbReference type="EMBL" id="JAVXUP010000047">
    <property type="protein sequence ID" value="KAK3040774.1"/>
    <property type="molecule type" value="Genomic_DNA"/>
</dbReference>
<dbReference type="PANTHER" id="PTHR43939">
    <property type="entry name" value="COILED-COIL DOMAIN-CONTAINING PROTEIN 158"/>
    <property type="match status" value="1"/>
</dbReference>
<dbReference type="Proteomes" id="UP001188597">
    <property type="component" value="Unassembled WGS sequence"/>
</dbReference>
<keyword evidence="3" id="KW-1185">Reference proteome</keyword>
<evidence type="ECO:0000313" key="2">
    <source>
        <dbReference type="EMBL" id="KAK3040774.1"/>
    </source>
</evidence>
<dbReference type="PANTHER" id="PTHR43939:SF68">
    <property type="entry name" value="CENTROSOMAL PROTEIN OF 290 KDA-LIKE"/>
    <property type="match status" value="1"/>
</dbReference>
<keyword evidence="1" id="KW-0175">Coiled coil</keyword>
<reference evidence="2" key="1">
    <citation type="submission" date="2022-12" db="EMBL/GenBank/DDBJ databases">
        <title>Draft genome assemblies for two species of Escallonia (Escalloniales).</title>
        <authorList>
            <person name="Chanderbali A."/>
            <person name="Dervinis C."/>
            <person name="Anghel I."/>
            <person name="Soltis D."/>
            <person name="Soltis P."/>
            <person name="Zapata F."/>
        </authorList>
    </citation>
    <scope>NUCLEOTIDE SEQUENCE</scope>
    <source>
        <strain evidence="2">UCBG64.0493</strain>
        <tissue evidence="2">Leaf</tissue>
    </source>
</reference>
<comment type="caution">
    <text evidence="2">The sequence shown here is derived from an EMBL/GenBank/DDBJ whole genome shotgun (WGS) entry which is preliminary data.</text>
</comment>
<name>A0AA88X9F4_9ASTE</name>
<feature type="coiled-coil region" evidence="1">
    <location>
        <begin position="65"/>
        <end position="102"/>
    </location>
</feature>
<accession>A0AA88X9F4</accession>
<sequence>SEEPLLSASEVKFLLDKIRGVEIPSEEFEMGNLDPHDSVHVNKLSYIIGSFKGLQHQMMLLSRDKELLQSALAKQALDIEHLEEELEEHVRDKQDLDSMKNELFELASGLENIIEKLGGNQLVGGHKSASAMELLLGLEKLVMAVILESENSKSKAQELGAKLQGTQKVVDELSSKVKLLEEYSQDRPAAPETIQERGVFEAPSLPNRTEISEIEDAGPLGRNAIPPAASAAHARTLRKGSNDHLAINVDLESERLVSNEETDEDKGHAFKSLNTSGLVPRQGKMIADRIDGIWVSGGRALMSRPRARLGLIAYWLLLHIWLLGAIL</sequence>
<protein>
    <submittedName>
        <fullName evidence="2">Uncharacterized protein</fullName>
    </submittedName>
</protein>
<gene>
    <name evidence="2" type="ORF">RJ639_029118</name>
</gene>
<evidence type="ECO:0000313" key="3">
    <source>
        <dbReference type="Proteomes" id="UP001188597"/>
    </source>
</evidence>